<protein>
    <submittedName>
        <fullName evidence="1">Uncharacterized protein</fullName>
    </submittedName>
</protein>
<proteinExistence type="predicted"/>
<keyword evidence="2" id="KW-1185">Reference proteome</keyword>
<reference evidence="1 2" key="1">
    <citation type="journal article" date="2012" name="J. Bacteriol.">
        <title>Genome sequence of Enterococcus hirae (Streptococcus faecalis) ATCC 9790, a model organism for the study of ion transport, bioenergetics, and copper homeostasis.</title>
        <authorList>
            <person name="Gaechter T."/>
            <person name="Wunderlin C."/>
            <person name="Schmidheini T."/>
            <person name="Solioz M."/>
        </authorList>
    </citation>
    <scope>NUCLEOTIDE SEQUENCE [LARGE SCALE GENOMIC DNA]</scope>
    <source>
        <strain evidence="2">ATCC 9790 / DSM 20160 / JCM 8729 / LMG 6399 / NBRC 3181 / NCIMB 6459 / NCDO 1258 / NCTC 12367 / WDCM 00089 / R</strain>
    </source>
</reference>
<name>I6SB56_ENTHA</name>
<gene>
    <name evidence="1" type="ordered locus">EHR_04240</name>
</gene>
<organism evidence="1 2">
    <name type="scientific">Enterococcus hirae (strain ATCC 9790 / DSM 20160 / JCM 8729 / LMG 6399 / NBRC 3181 / NCIMB 6459 / NCDO 1258 / NCTC 12367 / WDCM 00089 / R)</name>
    <dbReference type="NCBI Taxonomy" id="768486"/>
    <lineage>
        <taxon>Bacteria</taxon>
        <taxon>Bacillati</taxon>
        <taxon>Bacillota</taxon>
        <taxon>Bacilli</taxon>
        <taxon>Lactobacillales</taxon>
        <taxon>Enterococcaceae</taxon>
        <taxon>Enterococcus</taxon>
    </lineage>
</organism>
<evidence type="ECO:0000313" key="1">
    <source>
        <dbReference type="EMBL" id="AFM69818.1"/>
    </source>
</evidence>
<accession>I6SB56</accession>
<dbReference type="EMBL" id="CP003504">
    <property type="protein sequence ID" value="AFM69818.1"/>
    <property type="molecule type" value="Genomic_DNA"/>
</dbReference>
<dbReference type="Proteomes" id="UP000002895">
    <property type="component" value="Chromosome"/>
</dbReference>
<evidence type="ECO:0000313" key="2">
    <source>
        <dbReference type="Proteomes" id="UP000002895"/>
    </source>
</evidence>
<sequence length="36" mass="4541">MIKKFFTRLFTQHQPRINPYEVENEFMLKTDFPKCY</sequence>
<dbReference type="KEGG" id="ehr:EHR_04240"/>
<dbReference type="AlphaFoldDB" id="I6SB56"/>
<dbReference type="HOGENOM" id="CLU_217176_1_0_9"/>